<dbReference type="OrthoDB" id="5175737at2"/>
<reference evidence="1 2" key="1">
    <citation type="submission" date="2019-06" db="EMBL/GenBank/DDBJ databases">
        <title>Genome sequence of Litorilinea aerophila BAA-2444.</title>
        <authorList>
            <person name="Maclea K.S."/>
            <person name="Maurais E.G."/>
            <person name="Iannazzi L.C."/>
        </authorList>
    </citation>
    <scope>NUCLEOTIDE SEQUENCE [LARGE SCALE GENOMIC DNA]</scope>
    <source>
        <strain evidence="1 2">ATCC BAA-2444</strain>
    </source>
</reference>
<gene>
    <name evidence="1" type="ORF">FKZ61_15970</name>
</gene>
<keyword evidence="2" id="KW-1185">Reference proteome</keyword>
<proteinExistence type="predicted"/>
<sequence>MQKFPFEATVEEILNDPEPFVNAVFSCLESEFLVMPKGTGFVEYAVFERGYEALKVATRNFTQMLPERIFSVTVDEPISIVVLRTMLGFTPPEWAYVATQRTGVEISQGFIRSLDRKVRMTPEMPLNISGVTRPRLEALIRTACQLLAEGVPEIREDQIHRLDKADTKRGLESVRNLAGMGVPYAMLLYERFLGRPFAGHRDSVSELIGDSLESAIEEILSKAGISFRKTRRAEKIEGFDQAPDFIIPSEFNPQVIIEAKITEDDGTARDKVTRIQHLGELSLAGRSTDDPKYEVIACIGGRGFGVRREDMKKLLIATRGKVFTAKTLDQMLQHTRLKEFISKNLL</sequence>
<dbReference type="Proteomes" id="UP000317371">
    <property type="component" value="Unassembled WGS sequence"/>
</dbReference>
<evidence type="ECO:0000313" key="1">
    <source>
        <dbReference type="EMBL" id="TQE94579.1"/>
    </source>
</evidence>
<organism evidence="1 2">
    <name type="scientific">Litorilinea aerophila</name>
    <dbReference type="NCBI Taxonomy" id="1204385"/>
    <lineage>
        <taxon>Bacteria</taxon>
        <taxon>Bacillati</taxon>
        <taxon>Chloroflexota</taxon>
        <taxon>Caldilineae</taxon>
        <taxon>Caldilineales</taxon>
        <taxon>Caldilineaceae</taxon>
        <taxon>Litorilinea</taxon>
    </lineage>
</organism>
<protein>
    <submittedName>
        <fullName evidence="1">Uncharacterized protein</fullName>
    </submittedName>
</protein>
<name>A0A540VCS3_9CHLR</name>
<comment type="caution">
    <text evidence="1">The sequence shown here is derived from an EMBL/GenBank/DDBJ whole genome shotgun (WGS) entry which is preliminary data.</text>
</comment>
<dbReference type="AlphaFoldDB" id="A0A540VCS3"/>
<dbReference type="InParanoid" id="A0A540VCS3"/>
<dbReference type="EMBL" id="VIGC01000022">
    <property type="protein sequence ID" value="TQE94579.1"/>
    <property type="molecule type" value="Genomic_DNA"/>
</dbReference>
<accession>A0A540VCS3</accession>
<evidence type="ECO:0000313" key="2">
    <source>
        <dbReference type="Proteomes" id="UP000317371"/>
    </source>
</evidence>
<dbReference type="RefSeq" id="WP_141611150.1">
    <property type="nucleotide sequence ID" value="NZ_VIGC02000022.1"/>
</dbReference>